<keyword evidence="1" id="KW-0812">Transmembrane</keyword>
<evidence type="ECO:0000259" key="2">
    <source>
        <dbReference type="Pfam" id="PF05957"/>
    </source>
</evidence>
<feature type="transmembrane region" description="Helical" evidence="1">
    <location>
        <begin position="89"/>
        <end position="108"/>
    </location>
</feature>
<feature type="domain" description="DUF883" evidence="2">
    <location>
        <begin position="20"/>
        <end position="67"/>
    </location>
</feature>
<dbReference type="STRING" id="198616.SAMN05216193_11464"/>
<reference evidence="4" key="1">
    <citation type="submission" date="2016-10" db="EMBL/GenBank/DDBJ databases">
        <authorList>
            <person name="Varghese N."/>
            <person name="Submissions S."/>
        </authorList>
    </citation>
    <scope>NUCLEOTIDE SEQUENCE [LARGE SCALE GENOMIC DNA]</scope>
    <source>
        <strain evidence="4">JCM 21621</strain>
    </source>
</reference>
<sequence>MLFSSRNHHELANIQGKTVAELQSLIDEMDHLLKSGRHLAAEEIPQVRDRLGHLLHDGRHLLNRTQRNLSRQSRQAVHATGEYVGEHPWQVALLAGLACGVLACVLLYRR</sequence>
<evidence type="ECO:0000256" key="1">
    <source>
        <dbReference type="SAM" id="Phobius"/>
    </source>
</evidence>
<dbReference type="GO" id="GO:0043022">
    <property type="term" value="F:ribosome binding"/>
    <property type="evidence" value="ECO:0007669"/>
    <property type="project" value="InterPro"/>
</dbReference>
<dbReference type="InterPro" id="IPR010279">
    <property type="entry name" value="YqjD/ElaB"/>
</dbReference>
<keyword evidence="1" id="KW-1133">Transmembrane helix</keyword>
<dbReference type="AlphaFoldDB" id="A0A1H0LHL8"/>
<dbReference type="Pfam" id="PF05957">
    <property type="entry name" value="DUF883"/>
    <property type="match status" value="1"/>
</dbReference>
<accession>A0A1H0LHL8</accession>
<evidence type="ECO:0000313" key="3">
    <source>
        <dbReference type="EMBL" id="SDO67420.1"/>
    </source>
</evidence>
<keyword evidence="4" id="KW-1185">Reference proteome</keyword>
<name>A0A1H0LHL8_9PSED</name>
<dbReference type="InterPro" id="IPR043604">
    <property type="entry name" value="DUF883_N"/>
</dbReference>
<dbReference type="PANTHER" id="PTHR35893:SF3">
    <property type="entry name" value="INNER MEMBRANE PROTEIN"/>
    <property type="match status" value="1"/>
</dbReference>
<dbReference type="RefSeq" id="WP_084312229.1">
    <property type="nucleotide sequence ID" value="NZ_FNIJ01000014.1"/>
</dbReference>
<dbReference type="Proteomes" id="UP000242957">
    <property type="component" value="Unassembled WGS sequence"/>
</dbReference>
<evidence type="ECO:0000313" key="4">
    <source>
        <dbReference type="Proteomes" id="UP000242957"/>
    </source>
</evidence>
<gene>
    <name evidence="3" type="ORF">SAMN05216193_11464</name>
</gene>
<keyword evidence="1" id="KW-0472">Membrane</keyword>
<proteinExistence type="predicted"/>
<organism evidence="3 4">
    <name type="scientific">Pseudomonas jinjuensis</name>
    <dbReference type="NCBI Taxonomy" id="198616"/>
    <lineage>
        <taxon>Bacteria</taxon>
        <taxon>Pseudomonadati</taxon>
        <taxon>Pseudomonadota</taxon>
        <taxon>Gammaproteobacteria</taxon>
        <taxon>Pseudomonadales</taxon>
        <taxon>Pseudomonadaceae</taxon>
        <taxon>Pseudomonas</taxon>
    </lineage>
</organism>
<dbReference type="EMBL" id="FNIJ01000014">
    <property type="protein sequence ID" value="SDO67420.1"/>
    <property type="molecule type" value="Genomic_DNA"/>
</dbReference>
<dbReference type="PANTHER" id="PTHR35893">
    <property type="entry name" value="INNER MEMBRANE PROTEIN-RELATED"/>
    <property type="match status" value="1"/>
</dbReference>
<dbReference type="OrthoDB" id="7027686at2"/>
<protein>
    <submittedName>
        <fullName evidence="3">Membrane-anchored ribosome-binding protein, inhibits growth in stationary phase, ElaB/YqjD/DUF883 family</fullName>
    </submittedName>
</protein>